<keyword evidence="2" id="KW-1133">Transmembrane helix</keyword>
<keyword evidence="2" id="KW-0472">Membrane</keyword>
<evidence type="ECO:0000256" key="1">
    <source>
        <dbReference type="SAM" id="MobiDB-lite"/>
    </source>
</evidence>
<feature type="transmembrane region" description="Helical" evidence="2">
    <location>
        <begin position="55"/>
        <end position="76"/>
    </location>
</feature>
<dbReference type="EMBL" id="BAABIK010000003">
    <property type="protein sequence ID" value="GAA4930429.1"/>
    <property type="molecule type" value="Genomic_DNA"/>
</dbReference>
<feature type="region of interest" description="Disordered" evidence="1">
    <location>
        <begin position="1"/>
        <end position="24"/>
    </location>
</feature>
<gene>
    <name evidence="3" type="ORF">GCM10023224_07650</name>
</gene>
<evidence type="ECO:0000256" key="2">
    <source>
        <dbReference type="SAM" id="Phobius"/>
    </source>
</evidence>
<comment type="caution">
    <text evidence="3">The sequence shown here is derived from an EMBL/GenBank/DDBJ whole genome shotgun (WGS) entry which is preliminary data.</text>
</comment>
<name>A0ABP9GFC6_9ACTN</name>
<accession>A0ABP9GFC6</accession>
<dbReference type="RefSeq" id="WP_345555485.1">
    <property type="nucleotide sequence ID" value="NZ_BAABIK010000003.1"/>
</dbReference>
<evidence type="ECO:0000313" key="4">
    <source>
        <dbReference type="Proteomes" id="UP001499993"/>
    </source>
</evidence>
<protein>
    <submittedName>
        <fullName evidence="3">Uncharacterized protein</fullName>
    </submittedName>
</protein>
<organism evidence="3 4">
    <name type="scientific">Streptomonospora halophila</name>
    <dbReference type="NCBI Taxonomy" id="427369"/>
    <lineage>
        <taxon>Bacteria</taxon>
        <taxon>Bacillati</taxon>
        <taxon>Actinomycetota</taxon>
        <taxon>Actinomycetes</taxon>
        <taxon>Streptosporangiales</taxon>
        <taxon>Nocardiopsidaceae</taxon>
        <taxon>Streptomonospora</taxon>
    </lineage>
</organism>
<proteinExistence type="predicted"/>
<sequence length="83" mass="8602">MSEPDRTSPPSAPSSAQAGSHTRRPADRAMLVQILLWTLFAVFLGGNAAASLVGLHLALDAAFGAGALACLAAAIIHHRTTRR</sequence>
<evidence type="ECO:0000313" key="3">
    <source>
        <dbReference type="EMBL" id="GAA4930429.1"/>
    </source>
</evidence>
<keyword evidence="2" id="KW-0812">Transmembrane</keyword>
<keyword evidence="4" id="KW-1185">Reference proteome</keyword>
<dbReference type="Proteomes" id="UP001499993">
    <property type="component" value="Unassembled WGS sequence"/>
</dbReference>
<feature type="transmembrane region" description="Helical" evidence="2">
    <location>
        <begin position="30"/>
        <end position="49"/>
    </location>
</feature>
<reference evidence="4" key="1">
    <citation type="journal article" date="2019" name="Int. J. Syst. Evol. Microbiol.">
        <title>The Global Catalogue of Microorganisms (GCM) 10K type strain sequencing project: providing services to taxonomists for standard genome sequencing and annotation.</title>
        <authorList>
            <consortium name="The Broad Institute Genomics Platform"/>
            <consortium name="The Broad Institute Genome Sequencing Center for Infectious Disease"/>
            <person name="Wu L."/>
            <person name="Ma J."/>
        </authorList>
    </citation>
    <scope>NUCLEOTIDE SEQUENCE [LARGE SCALE GENOMIC DNA]</scope>
    <source>
        <strain evidence="4">JCM 18123</strain>
    </source>
</reference>